<accession>A0A6M2D0D0</accession>
<dbReference type="KEGG" id="rmp:119168082"/>
<evidence type="ECO:0000256" key="1">
    <source>
        <dbReference type="ARBA" id="ARBA00022690"/>
    </source>
</evidence>
<evidence type="ECO:0000259" key="7">
    <source>
        <dbReference type="PROSITE" id="PS50279"/>
    </source>
</evidence>
<evidence type="ECO:0000256" key="3">
    <source>
        <dbReference type="ARBA" id="ARBA00023157"/>
    </source>
</evidence>
<dbReference type="Pfam" id="PF00014">
    <property type="entry name" value="Kunitz_BPTI"/>
    <property type="match status" value="1"/>
</dbReference>
<keyword evidence="2" id="KW-0722">Serine protease inhibitor</keyword>
<dbReference type="VEuPathDB" id="VectorBase:LOC119168082"/>
<comment type="similarity">
    <text evidence="4">Belongs to the venom Kunitz-type family. 01 (intermediate) subfamily.</text>
</comment>
<dbReference type="EMBL" id="GHWJ01006832">
    <property type="protein sequence ID" value="NOV39569.1"/>
    <property type="molecule type" value="Transcribed_RNA"/>
</dbReference>
<feature type="chain" id="PRO_5026940124" evidence="6">
    <location>
        <begin position="24"/>
        <end position="91"/>
    </location>
</feature>
<protein>
    <submittedName>
        <fullName evidence="8">Putative serine protease inhibitor</fullName>
    </submittedName>
</protein>
<dbReference type="SUPFAM" id="SSF57362">
    <property type="entry name" value="BPTI-like"/>
    <property type="match status" value="1"/>
</dbReference>
<name>A0A6M2D0D0_RHIMP</name>
<keyword evidence="3" id="KW-1015">Disulfide bond</keyword>
<feature type="domain" description="BPTI/Kunitz inhibitor" evidence="7">
    <location>
        <begin position="38"/>
        <end position="88"/>
    </location>
</feature>
<dbReference type="PRINTS" id="PR00759">
    <property type="entry name" value="BASICPTASE"/>
</dbReference>
<comment type="function">
    <text evidence="5">Serine protease inhibitor that inhibits trypsin at a molar ratio of 1:1.</text>
</comment>
<dbReference type="OMA" id="CNNFENE"/>
<keyword evidence="6" id="KW-0732">Signal</keyword>
<proteinExistence type="inferred from homology"/>
<dbReference type="OrthoDB" id="6499321at2759"/>
<evidence type="ECO:0000313" key="8">
    <source>
        <dbReference type="EMBL" id="NOV39569.1"/>
    </source>
</evidence>
<dbReference type="InterPro" id="IPR002223">
    <property type="entry name" value="Kunitz_BPTI"/>
</dbReference>
<dbReference type="GO" id="GO:0004867">
    <property type="term" value="F:serine-type endopeptidase inhibitor activity"/>
    <property type="evidence" value="ECO:0007669"/>
    <property type="project" value="UniProtKB-KW"/>
</dbReference>
<evidence type="ECO:0000256" key="5">
    <source>
        <dbReference type="ARBA" id="ARBA00093388"/>
    </source>
</evidence>
<dbReference type="PROSITE" id="PS50279">
    <property type="entry name" value="BPTI_KUNITZ_2"/>
    <property type="match status" value="1"/>
</dbReference>
<dbReference type="Gene3D" id="4.10.410.10">
    <property type="entry name" value="Pancreatic trypsin inhibitor Kunitz domain"/>
    <property type="match status" value="1"/>
</dbReference>
<keyword evidence="1" id="KW-0646">Protease inhibitor</keyword>
<evidence type="ECO:0000256" key="6">
    <source>
        <dbReference type="SAM" id="SignalP"/>
    </source>
</evidence>
<evidence type="ECO:0000256" key="4">
    <source>
        <dbReference type="ARBA" id="ARBA00049646"/>
    </source>
</evidence>
<dbReference type="SMART" id="SM00131">
    <property type="entry name" value="KU"/>
    <property type="match status" value="1"/>
</dbReference>
<sequence length="91" mass="10003">MGAVYAFFTALMLLSIIASTSQAEPSRESPTCTYPQGCEDPVKIGPCRGSFPRFFYNTTAQMCQSYLWGGCSANCNNFENEKNCEKSCGPF</sequence>
<organism evidence="8">
    <name type="scientific">Rhipicephalus microplus</name>
    <name type="common">Cattle tick</name>
    <name type="synonym">Boophilus microplus</name>
    <dbReference type="NCBI Taxonomy" id="6941"/>
    <lineage>
        <taxon>Eukaryota</taxon>
        <taxon>Metazoa</taxon>
        <taxon>Ecdysozoa</taxon>
        <taxon>Arthropoda</taxon>
        <taxon>Chelicerata</taxon>
        <taxon>Arachnida</taxon>
        <taxon>Acari</taxon>
        <taxon>Parasitiformes</taxon>
        <taxon>Ixodida</taxon>
        <taxon>Ixodoidea</taxon>
        <taxon>Ixodidae</taxon>
        <taxon>Rhipicephalinae</taxon>
        <taxon>Rhipicephalus</taxon>
        <taxon>Boophilus</taxon>
    </lineage>
</organism>
<reference evidence="8" key="1">
    <citation type="submission" date="2019-09" db="EMBL/GenBank/DDBJ databases">
        <title>Organ-specific transcriptomic study of the physiology of the cattle tick, Rhipicephalus microplus.</title>
        <authorList>
            <person name="Tirloni L."/>
            <person name="Braz G."/>
            <person name="Gandara A.C.P."/>
            <person name="Sabadin G.A."/>
            <person name="da Silva R.M."/>
            <person name="Guizzo M.G."/>
            <person name="Machado J.A."/>
            <person name="Costa E.P."/>
            <person name="Gomes H.F."/>
            <person name="Moraes J."/>
            <person name="Mota M.B.S."/>
            <person name="Mesquita R.D."/>
            <person name="Alvarenga P.H."/>
            <person name="Alves F."/>
            <person name="Seixas A."/>
            <person name="da Fonseca R.N."/>
            <person name="Fogaca A."/>
            <person name="Logullo C."/>
            <person name="Tanaka A."/>
            <person name="Daffre S."/>
            <person name="Termignoni C."/>
            <person name="Vaz I.S.Jr."/>
            <person name="Oliveira P.L."/>
            <person name="Ribeiro J.M."/>
        </authorList>
    </citation>
    <scope>NUCLEOTIDE SEQUENCE</scope>
    <source>
        <strain evidence="8">Porto Alegre</strain>
    </source>
</reference>
<dbReference type="AlphaFoldDB" id="A0A6M2D0D0"/>
<dbReference type="RefSeq" id="XP_037275404.1">
    <property type="nucleotide sequence ID" value="XM_037419507.1"/>
</dbReference>
<evidence type="ECO:0000256" key="2">
    <source>
        <dbReference type="ARBA" id="ARBA00022900"/>
    </source>
</evidence>
<dbReference type="InterPro" id="IPR036880">
    <property type="entry name" value="Kunitz_BPTI_sf"/>
</dbReference>
<feature type="signal peptide" evidence="6">
    <location>
        <begin position="1"/>
        <end position="23"/>
    </location>
</feature>
<dbReference type="PANTHER" id="PTHR47247:SF1">
    <property type="entry name" value="KUNITZ-TYPE PROTEASE INHIBITOR 2"/>
    <property type="match status" value="1"/>
</dbReference>
<dbReference type="PANTHER" id="PTHR47247">
    <property type="entry name" value="KUNITZ-TYPE PROTEASE INHIBITOR 2"/>
    <property type="match status" value="1"/>
</dbReference>